<evidence type="ECO:0000313" key="3">
    <source>
        <dbReference type="Proteomes" id="UP001630127"/>
    </source>
</evidence>
<feature type="transmembrane region" description="Helical" evidence="1">
    <location>
        <begin position="77"/>
        <end position="101"/>
    </location>
</feature>
<reference evidence="2 3" key="1">
    <citation type="submission" date="2024-11" db="EMBL/GenBank/DDBJ databases">
        <title>A near-complete genome assembly of Cinchona calisaya.</title>
        <authorList>
            <person name="Lian D.C."/>
            <person name="Zhao X.W."/>
            <person name="Wei L."/>
        </authorList>
    </citation>
    <scope>NUCLEOTIDE SEQUENCE [LARGE SCALE GENOMIC DNA]</scope>
    <source>
        <tissue evidence="2">Nenye</tissue>
    </source>
</reference>
<evidence type="ECO:0008006" key="4">
    <source>
        <dbReference type="Google" id="ProtNLM"/>
    </source>
</evidence>
<keyword evidence="3" id="KW-1185">Reference proteome</keyword>
<sequence>MDQALLKDAKQHQKGDYVLVGDIEHGQLGMFDKPLPCFGCGIGWFSFLLGFFCPLLWYYATILYFGNYYRKDPRERAGLAANAIAALIFTIAITITLAVILF</sequence>
<keyword evidence="1" id="KW-1133">Transmembrane helix</keyword>
<keyword evidence="1" id="KW-0472">Membrane</keyword>
<protein>
    <recommendedName>
        <fullName evidence="4">60S ribosomal protein L18a-like protein</fullName>
    </recommendedName>
</protein>
<evidence type="ECO:0000256" key="1">
    <source>
        <dbReference type="SAM" id="Phobius"/>
    </source>
</evidence>
<accession>A0ABD2YZW7</accession>
<dbReference type="Proteomes" id="UP001630127">
    <property type="component" value="Unassembled WGS sequence"/>
</dbReference>
<dbReference type="PANTHER" id="PTHR46666:SF10">
    <property type="entry name" value="RIBOSOMAL PROTEIN L18AE FAMILY"/>
    <property type="match status" value="1"/>
</dbReference>
<dbReference type="EMBL" id="JBJUIK010000011">
    <property type="protein sequence ID" value="KAL3511650.1"/>
    <property type="molecule type" value="Genomic_DNA"/>
</dbReference>
<organism evidence="2 3">
    <name type="scientific">Cinchona calisaya</name>
    <dbReference type="NCBI Taxonomy" id="153742"/>
    <lineage>
        <taxon>Eukaryota</taxon>
        <taxon>Viridiplantae</taxon>
        <taxon>Streptophyta</taxon>
        <taxon>Embryophyta</taxon>
        <taxon>Tracheophyta</taxon>
        <taxon>Spermatophyta</taxon>
        <taxon>Magnoliopsida</taxon>
        <taxon>eudicotyledons</taxon>
        <taxon>Gunneridae</taxon>
        <taxon>Pentapetalae</taxon>
        <taxon>asterids</taxon>
        <taxon>lamiids</taxon>
        <taxon>Gentianales</taxon>
        <taxon>Rubiaceae</taxon>
        <taxon>Cinchonoideae</taxon>
        <taxon>Cinchoneae</taxon>
        <taxon>Cinchona</taxon>
    </lineage>
</organism>
<proteinExistence type="predicted"/>
<name>A0ABD2YZW7_9GENT</name>
<evidence type="ECO:0000313" key="2">
    <source>
        <dbReference type="EMBL" id="KAL3511650.1"/>
    </source>
</evidence>
<feature type="transmembrane region" description="Helical" evidence="1">
    <location>
        <begin position="42"/>
        <end position="65"/>
    </location>
</feature>
<gene>
    <name evidence="2" type="ORF">ACH5RR_024367</name>
</gene>
<comment type="caution">
    <text evidence="2">The sequence shown here is derived from an EMBL/GenBank/DDBJ whole genome shotgun (WGS) entry which is preliminary data.</text>
</comment>
<keyword evidence="1" id="KW-0812">Transmembrane</keyword>
<dbReference type="AlphaFoldDB" id="A0ABD2YZW7"/>
<dbReference type="PANTHER" id="PTHR46666">
    <property type="entry name" value="60S RIBOSOMAL L18A-LIKE PROTEIN"/>
    <property type="match status" value="1"/>
</dbReference>